<keyword evidence="2" id="KW-1185">Reference proteome</keyword>
<dbReference type="EMBL" id="CP019724">
    <property type="protein sequence ID" value="AQS65722.1"/>
    <property type="molecule type" value="Genomic_DNA"/>
</dbReference>
<gene>
    <name evidence="1" type="ORF">B1H29_01070</name>
</gene>
<evidence type="ECO:0000313" key="2">
    <source>
        <dbReference type="Proteomes" id="UP000189443"/>
    </source>
</evidence>
<dbReference type="KEGG" id="spac:B1H29_01070"/>
<protein>
    <submittedName>
        <fullName evidence="1">Uncharacterized protein</fullName>
    </submittedName>
</protein>
<organism evidence="1 2">
    <name type="scientific">Streptomyces pactum</name>
    <dbReference type="NCBI Taxonomy" id="68249"/>
    <lineage>
        <taxon>Bacteria</taxon>
        <taxon>Bacillati</taxon>
        <taxon>Actinomycetota</taxon>
        <taxon>Actinomycetes</taxon>
        <taxon>Kitasatosporales</taxon>
        <taxon>Streptomycetaceae</taxon>
        <taxon>Streptomyces</taxon>
    </lineage>
</organism>
<reference evidence="1 2" key="1">
    <citation type="submission" date="2017-02" db="EMBL/GenBank/DDBJ databases">
        <title>Streptomyces pactum ACT12 Genome sequencing and assembly.</title>
        <authorList>
            <person name="Xue Q."/>
            <person name="Yan X."/>
            <person name="Jia L."/>
            <person name="Yan H."/>
        </authorList>
    </citation>
    <scope>NUCLEOTIDE SEQUENCE [LARGE SCALE GENOMIC DNA]</scope>
    <source>
        <strain evidence="1 2">ACT12</strain>
    </source>
</reference>
<dbReference type="AlphaFoldDB" id="A0A1S6J1T6"/>
<proteinExistence type="predicted"/>
<evidence type="ECO:0000313" key="1">
    <source>
        <dbReference type="EMBL" id="AQS65722.1"/>
    </source>
</evidence>
<name>A0A1S6J1T6_9ACTN</name>
<dbReference type="Proteomes" id="UP000189443">
    <property type="component" value="Chromosome"/>
</dbReference>
<accession>A0A1S6J1T6</accession>
<sequence length="60" mass="7077">MRFAQMRVLRVDTVKRKDGPSERKIQYKTLHTTLFGSGHGPLLHMPRRWVVLTNDHHQAK</sequence>